<keyword evidence="3" id="KW-1185">Reference proteome</keyword>
<name>A0A6N4UX76_9MYCO</name>
<dbReference type="Proteomes" id="UP000466906">
    <property type="component" value="Chromosome"/>
</dbReference>
<dbReference type="EMBL" id="AP022565">
    <property type="protein sequence ID" value="BBX28081.1"/>
    <property type="molecule type" value="Genomic_DNA"/>
</dbReference>
<gene>
    <name evidence="2" type="ORF">MALV_32060</name>
</gene>
<dbReference type="KEGG" id="malv:MALV_32060"/>
<proteinExistence type="predicted"/>
<dbReference type="AlphaFoldDB" id="A0A6N4UX76"/>
<protein>
    <submittedName>
        <fullName evidence="2">Uncharacterized protein</fullName>
    </submittedName>
</protein>
<accession>A0A6N4UX76</accession>
<organism evidence="2 3">
    <name type="scientific">Mycolicibacterium alvei</name>
    <dbReference type="NCBI Taxonomy" id="67081"/>
    <lineage>
        <taxon>Bacteria</taxon>
        <taxon>Bacillati</taxon>
        <taxon>Actinomycetota</taxon>
        <taxon>Actinomycetes</taxon>
        <taxon>Mycobacteriales</taxon>
        <taxon>Mycobacteriaceae</taxon>
        <taxon>Mycolicibacterium</taxon>
    </lineage>
</organism>
<sequence>MTIDTGWVSQMAAPMMAIKPSDKIGTGRLRGESANTPAPPICRPRTGGAVC</sequence>
<evidence type="ECO:0000313" key="3">
    <source>
        <dbReference type="Proteomes" id="UP000466906"/>
    </source>
</evidence>
<reference evidence="2 3" key="1">
    <citation type="journal article" date="2019" name="Emerg. Microbes Infect.">
        <title>Comprehensive subspecies identification of 175 nontuberculous mycobacteria species based on 7547 genomic profiles.</title>
        <authorList>
            <person name="Matsumoto Y."/>
            <person name="Kinjo T."/>
            <person name="Motooka D."/>
            <person name="Nabeya D."/>
            <person name="Jung N."/>
            <person name="Uechi K."/>
            <person name="Horii T."/>
            <person name="Iida T."/>
            <person name="Fujita J."/>
            <person name="Nakamura S."/>
        </authorList>
    </citation>
    <scope>NUCLEOTIDE SEQUENCE [LARGE SCALE GENOMIC DNA]</scope>
    <source>
        <strain evidence="2 3">JCM 12272</strain>
    </source>
</reference>
<evidence type="ECO:0000256" key="1">
    <source>
        <dbReference type="SAM" id="MobiDB-lite"/>
    </source>
</evidence>
<evidence type="ECO:0000313" key="2">
    <source>
        <dbReference type="EMBL" id="BBX28081.1"/>
    </source>
</evidence>
<feature type="region of interest" description="Disordered" evidence="1">
    <location>
        <begin position="19"/>
        <end position="51"/>
    </location>
</feature>